<evidence type="ECO:0000313" key="1">
    <source>
        <dbReference type="EMBL" id="GBO28995.1"/>
    </source>
</evidence>
<name>A0A4Y2VVS4_ARAVE</name>
<keyword evidence="2" id="KW-1185">Reference proteome</keyword>
<dbReference type="EMBL" id="BGPR01052124">
    <property type="protein sequence ID" value="GBO28995.1"/>
    <property type="molecule type" value="Genomic_DNA"/>
</dbReference>
<reference evidence="1 2" key="1">
    <citation type="journal article" date="2019" name="Sci. Rep.">
        <title>Orb-weaving spider Araneus ventricosus genome elucidates the spidroin gene catalogue.</title>
        <authorList>
            <person name="Kono N."/>
            <person name="Nakamura H."/>
            <person name="Ohtoshi R."/>
            <person name="Moran D.A.P."/>
            <person name="Shinohara A."/>
            <person name="Yoshida Y."/>
            <person name="Fujiwara M."/>
            <person name="Mori M."/>
            <person name="Tomita M."/>
            <person name="Arakawa K."/>
        </authorList>
    </citation>
    <scope>NUCLEOTIDE SEQUENCE [LARGE SCALE GENOMIC DNA]</scope>
</reference>
<dbReference type="AlphaFoldDB" id="A0A4Y2VVS4"/>
<evidence type="ECO:0000313" key="2">
    <source>
        <dbReference type="Proteomes" id="UP000499080"/>
    </source>
</evidence>
<dbReference type="Proteomes" id="UP000499080">
    <property type="component" value="Unassembled WGS sequence"/>
</dbReference>
<protein>
    <recommendedName>
        <fullName evidence="3">Mos1 transposase HTH domain-containing protein</fullName>
    </recommendedName>
</protein>
<evidence type="ECO:0008006" key="3">
    <source>
        <dbReference type="Google" id="ProtNLM"/>
    </source>
</evidence>
<sequence>MSEGIVRKWVTAFKDGRTNEHDVERSGRPSGITEDLVQKVDGKVRENRYFTISSLCNEFPQVSRSILYGIVTEHLNQRKLYSLWSSNCFLRGWNSKASCRIRQIT</sequence>
<proteinExistence type="predicted"/>
<organism evidence="1 2">
    <name type="scientific">Araneus ventricosus</name>
    <name type="common">Orbweaver spider</name>
    <name type="synonym">Epeira ventricosa</name>
    <dbReference type="NCBI Taxonomy" id="182803"/>
    <lineage>
        <taxon>Eukaryota</taxon>
        <taxon>Metazoa</taxon>
        <taxon>Ecdysozoa</taxon>
        <taxon>Arthropoda</taxon>
        <taxon>Chelicerata</taxon>
        <taxon>Arachnida</taxon>
        <taxon>Araneae</taxon>
        <taxon>Araneomorphae</taxon>
        <taxon>Entelegynae</taxon>
        <taxon>Araneoidea</taxon>
        <taxon>Araneidae</taxon>
        <taxon>Araneus</taxon>
    </lineage>
</organism>
<gene>
    <name evidence="1" type="ORF">AVEN_133416_1</name>
</gene>
<accession>A0A4Y2VVS4</accession>
<comment type="caution">
    <text evidence="1">The sequence shown here is derived from an EMBL/GenBank/DDBJ whole genome shotgun (WGS) entry which is preliminary data.</text>
</comment>